<keyword evidence="3" id="KW-0812">Transmembrane</keyword>
<dbReference type="Proteomes" id="UP000238169">
    <property type="component" value="Unassembled WGS sequence"/>
</dbReference>
<reference evidence="5" key="1">
    <citation type="submission" date="2018-01" db="EMBL/GenBank/DDBJ databases">
        <authorList>
            <person name="Peeters C."/>
        </authorList>
    </citation>
    <scope>NUCLEOTIDE SEQUENCE [LARGE SCALE GENOMIC DNA]</scope>
</reference>
<keyword evidence="5" id="KW-1185">Reference proteome</keyword>
<evidence type="ECO:0000313" key="5">
    <source>
        <dbReference type="Proteomes" id="UP000238169"/>
    </source>
</evidence>
<feature type="transmembrane region" description="Helical" evidence="3">
    <location>
        <begin position="327"/>
        <end position="353"/>
    </location>
</feature>
<evidence type="ECO:0000256" key="3">
    <source>
        <dbReference type="SAM" id="Phobius"/>
    </source>
</evidence>
<sequence length="394" mass="44028">MSAGIPEARRKSYEAVFHDIYVWHCIQRQRDLQLSSPLDAKEWFVTLDRRLVGFDAYKGKGNSGWVPVCVDPSTFIQFAQFWMPRSAQFEKALFGSLKLPLLFREFDSETEDVSLAIINRLSRIEAVGDFTADEIHTLLLNDAVRTRFRESPSDAEQTAIVRDELLSIHRDTVEKSKKLEHELSEERTRKDALVQQLDSVSLSSEAERVASQEISTKHKAEMAERKRNEEALRLQLEQERQSRIQLEEAAQRANEQKELAKKARKYFFLCMLLPFVGSSLIFGAFALILFTPLRAVGVGSALGLGTTAGVVKFTAAKRLAVTETSWLRRVCSVLTVGWAMGVAGVAATANAVYSNYLSNHQDDFVKQAVATTTINRDAPTSTGKAPSLSPPNGN</sequence>
<feature type="coiled-coil region" evidence="1">
    <location>
        <begin position="176"/>
        <end position="266"/>
    </location>
</feature>
<accession>A0A2U3I1P4</accession>
<keyword evidence="3" id="KW-0472">Membrane</keyword>
<feature type="transmembrane region" description="Helical" evidence="3">
    <location>
        <begin position="296"/>
        <end position="315"/>
    </location>
</feature>
<dbReference type="OrthoDB" id="9121719at2"/>
<keyword evidence="3" id="KW-1133">Transmembrane helix</keyword>
<feature type="region of interest" description="Disordered" evidence="2">
    <location>
        <begin position="375"/>
        <end position="394"/>
    </location>
</feature>
<dbReference type="AlphaFoldDB" id="A0A2U3I1P4"/>
<feature type="transmembrane region" description="Helical" evidence="3">
    <location>
        <begin position="266"/>
        <end position="290"/>
    </location>
</feature>
<gene>
    <name evidence="4" type="ORF">NOV72_01267</name>
</gene>
<evidence type="ECO:0000256" key="1">
    <source>
        <dbReference type="SAM" id="Coils"/>
    </source>
</evidence>
<protein>
    <submittedName>
        <fullName evidence="4">Uncharacterized protein</fullName>
    </submittedName>
</protein>
<evidence type="ECO:0000313" key="4">
    <source>
        <dbReference type="EMBL" id="SPB14018.1"/>
    </source>
</evidence>
<organism evidence="4 5">
    <name type="scientific">Caballeronia novacaledonica</name>
    <dbReference type="NCBI Taxonomy" id="1544861"/>
    <lineage>
        <taxon>Bacteria</taxon>
        <taxon>Pseudomonadati</taxon>
        <taxon>Pseudomonadota</taxon>
        <taxon>Betaproteobacteria</taxon>
        <taxon>Burkholderiales</taxon>
        <taxon>Burkholderiaceae</taxon>
        <taxon>Caballeronia</taxon>
    </lineage>
</organism>
<dbReference type="EMBL" id="OGTP01000003">
    <property type="protein sequence ID" value="SPB14018.1"/>
    <property type="molecule type" value="Genomic_DNA"/>
</dbReference>
<keyword evidence="1" id="KW-0175">Coiled coil</keyword>
<proteinExistence type="predicted"/>
<evidence type="ECO:0000256" key="2">
    <source>
        <dbReference type="SAM" id="MobiDB-lite"/>
    </source>
</evidence>
<name>A0A2U3I1P4_9BURK</name>
<dbReference type="RefSeq" id="WP_106853763.1">
    <property type="nucleotide sequence ID" value="NZ_OGTP01000003.1"/>
</dbReference>